<feature type="transmembrane region" description="Helical" evidence="5">
    <location>
        <begin position="157"/>
        <end position="178"/>
    </location>
</feature>
<dbReference type="InterPro" id="IPR006977">
    <property type="entry name" value="Yip1_dom"/>
</dbReference>
<dbReference type="AlphaFoldDB" id="R9GZC2"/>
<feature type="domain" description="Yip1" evidence="6">
    <location>
        <begin position="19"/>
        <end position="167"/>
    </location>
</feature>
<keyword evidence="2 5" id="KW-0812">Transmembrane</keyword>
<keyword evidence="3 5" id="KW-1133">Transmembrane helix</keyword>
<dbReference type="OrthoDB" id="998157at2"/>
<dbReference type="eggNOG" id="ENOG5032XWI">
    <property type="taxonomic scope" value="Bacteria"/>
</dbReference>
<protein>
    <recommendedName>
        <fullName evidence="6">Yip1 domain-containing protein</fullName>
    </recommendedName>
</protein>
<evidence type="ECO:0000313" key="7">
    <source>
        <dbReference type="EMBL" id="EOR94324.1"/>
    </source>
</evidence>
<evidence type="ECO:0000256" key="5">
    <source>
        <dbReference type="SAM" id="Phobius"/>
    </source>
</evidence>
<evidence type="ECO:0000259" key="6">
    <source>
        <dbReference type="Pfam" id="PF04893"/>
    </source>
</evidence>
<evidence type="ECO:0000256" key="3">
    <source>
        <dbReference type="ARBA" id="ARBA00022989"/>
    </source>
</evidence>
<evidence type="ECO:0000256" key="2">
    <source>
        <dbReference type="ARBA" id="ARBA00022692"/>
    </source>
</evidence>
<name>R9GZC2_9SPHI</name>
<dbReference type="EMBL" id="AQPN01000090">
    <property type="protein sequence ID" value="EOR94324.1"/>
    <property type="molecule type" value="Genomic_DNA"/>
</dbReference>
<feature type="transmembrane region" description="Helical" evidence="5">
    <location>
        <begin position="122"/>
        <end position="145"/>
    </location>
</feature>
<accession>R9GZC2</accession>
<organism evidence="7 8">
    <name type="scientific">Arcticibacter svalbardensis MN12-7</name>
    <dbReference type="NCBI Taxonomy" id="1150600"/>
    <lineage>
        <taxon>Bacteria</taxon>
        <taxon>Pseudomonadati</taxon>
        <taxon>Bacteroidota</taxon>
        <taxon>Sphingobacteriia</taxon>
        <taxon>Sphingobacteriales</taxon>
        <taxon>Sphingobacteriaceae</taxon>
        <taxon>Arcticibacter</taxon>
    </lineage>
</organism>
<feature type="transmembrane region" description="Helical" evidence="5">
    <location>
        <begin position="61"/>
        <end position="78"/>
    </location>
</feature>
<comment type="subcellular location">
    <subcellularLocation>
        <location evidence="1">Membrane</location>
        <topology evidence="1">Multi-pass membrane protein</topology>
    </subcellularLocation>
</comment>
<comment type="caution">
    <text evidence="7">The sequence shown here is derived from an EMBL/GenBank/DDBJ whole genome shotgun (WGS) entry which is preliminary data.</text>
</comment>
<dbReference type="Proteomes" id="UP000014174">
    <property type="component" value="Unassembled WGS sequence"/>
</dbReference>
<dbReference type="Pfam" id="PF04893">
    <property type="entry name" value="Yip1"/>
    <property type="match status" value="1"/>
</dbReference>
<evidence type="ECO:0000313" key="8">
    <source>
        <dbReference type="Proteomes" id="UP000014174"/>
    </source>
</evidence>
<feature type="transmembrane region" description="Helical" evidence="5">
    <location>
        <begin position="85"/>
        <end position="110"/>
    </location>
</feature>
<reference evidence="7 8" key="1">
    <citation type="journal article" date="2013" name="Genome Announc.">
        <title>Draft Genome Sequence of Arcticibacter svalbardensis Strain MN12-7T, a Member of the Family Sphingobacteriaceae Isolated from an Arctic Soil Sample.</title>
        <authorList>
            <person name="Shivaji S."/>
            <person name="Ara S."/>
            <person name="Prasad S."/>
            <person name="Manasa B.P."/>
            <person name="Begum Z."/>
            <person name="Singh A."/>
            <person name="Kumar Pinnaka A."/>
        </authorList>
    </citation>
    <scope>NUCLEOTIDE SEQUENCE [LARGE SCALE GENOMIC DNA]</scope>
    <source>
        <strain evidence="7 8">MN12-7</strain>
    </source>
</reference>
<proteinExistence type="predicted"/>
<dbReference type="STRING" id="1150600.ADIARSV_2565"/>
<sequence>MKIGLFNPFTYIAGLKALVIGFVFMAITLVLSFYSRTHFDGAIDAHIGLQAPFSMFALEQLIAWGSVVLTFFIAGLILSKSKFRFIDIAGTVALSRAPMLLVALLGFLPIFHNIQPGHISNAVIAVGIIMLIPVIWMIALLFNGFKTSLNIKETKAIIGFIIALVLAEILSISLNHLIQSFLLK</sequence>
<dbReference type="GO" id="GO:0016020">
    <property type="term" value="C:membrane"/>
    <property type="evidence" value="ECO:0007669"/>
    <property type="project" value="UniProtKB-SubCell"/>
</dbReference>
<gene>
    <name evidence="7" type="ORF">ADIARSV_2565</name>
</gene>
<feature type="transmembrane region" description="Helical" evidence="5">
    <location>
        <begin position="12"/>
        <end position="34"/>
    </location>
</feature>
<evidence type="ECO:0000256" key="4">
    <source>
        <dbReference type="ARBA" id="ARBA00023136"/>
    </source>
</evidence>
<keyword evidence="4 5" id="KW-0472">Membrane</keyword>
<keyword evidence="8" id="KW-1185">Reference proteome</keyword>
<evidence type="ECO:0000256" key="1">
    <source>
        <dbReference type="ARBA" id="ARBA00004141"/>
    </source>
</evidence>
<dbReference type="RefSeq" id="WP_016195796.1">
    <property type="nucleotide sequence ID" value="NZ_AQPN01000090.1"/>
</dbReference>